<comment type="caution">
    <text evidence="2">The sequence shown here is derived from an EMBL/GenBank/DDBJ whole genome shotgun (WGS) entry which is preliminary data.</text>
</comment>
<evidence type="ECO:0000256" key="1">
    <source>
        <dbReference type="SAM" id="MobiDB-lite"/>
    </source>
</evidence>
<keyword evidence="3" id="KW-1185">Reference proteome</keyword>
<feature type="compositionally biased region" description="Low complexity" evidence="1">
    <location>
        <begin position="23"/>
        <end position="37"/>
    </location>
</feature>
<organism evidence="2 3">
    <name type="scientific">Streptomyces prasinosporus</name>
    <dbReference type="NCBI Taxonomy" id="68256"/>
    <lineage>
        <taxon>Bacteria</taxon>
        <taxon>Bacillati</taxon>
        <taxon>Actinomycetota</taxon>
        <taxon>Actinomycetes</taxon>
        <taxon>Kitasatosporales</taxon>
        <taxon>Streptomycetaceae</taxon>
        <taxon>Streptomyces</taxon>
        <taxon>Streptomyces albogriseolus group</taxon>
    </lineage>
</organism>
<dbReference type="EMBL" id="BAAAXF010000071">
    <property type="protein sequence ID" value="GAA3502758.1"/>
    <property type="molecule type" value="Genomic_DNA"/>
</dbReference>
<sequence length="111" mass="11667">MADCTSRACAGPCPASTTVLPPSSATTATQGMTAAGSGSPGQIQTRPDSRLRRAVIPTFRQEPLTAEGFTLGDDAWRRGRNDVVRLRAAPVRLASPCGVARLRDLTATRSE</sequence>
<dbReference type="Proteomes" id="UP001501455">
    <property type="component" value="Unassembled WGS sequence"/>
</dbReference>
<evidence type="ECO:0000313" key="3">
    <source>
        <dbReference type="Proteomes" id="UP001501455"/>
    </source>
</evidence>
<protein>
    <submittedName>
        <fullName evidence="2">Uncharacterized protein</fullName>
    </submittedName>
</protein>
<reference evidence="3" key="1">
    <citation type="journal article" date="2019" name="Int. J. Syst. Evol. Microbiol.">
        <title>The Global Catalogue of Microorganisms (GCM) 10K type strain sequencing project: providing services to taxonomists for standard genome sequencing and annotation.</title>
        <authorList>
            <consortium name="The Broad Institute Genomics Platform"/>
            <consortium name="The Broad Institute Genome Sequencing Center for Infectious Disease"/>
            <person name="Wu L."/>
            <person name="Ma J."/>
        </authorList>
    </citation>
    <scope>NUCLEOTIDE SEQUENCE [LARGE SCALE GENOMIC DNA]</scope>
    <source>
        <strain evidence="3">JCM 4816</strain>
    </source>
</reference>
<name>A0ABP6U4Y0_9ACTN</name>
<proteinExistence type="predicted"/>
<evidence type="ECO:0000313" key="2">
    <source>
        <dbReference type="EMBL" id="GAA3502758.1"/>
    </source>
</evidence>
<accession>A0ABP6U4Y0</accession>
<feature type="region of interest" description="Disordered" evidence="1">
    <location>
        <begin position="11"/>
        <end position="48"/>
    </location>
</feature>
<gene>
    <name evidence="2" type="ORF">GCM10019016_098670</name>
</gene>